<dbReference type="Proteomes" id="UP000275846">
    <property type="component" value="Unassembled WGS sequence"/>
</dbReference>
<evidence type="ECO:0000256" key="1">
    <source>
        <dbReference type="SAM" id="MobiDB-lite"/>
    </source>
</evidence>
<feature type="region of interest" description="Disordered" evidence="1">
    <location>
        <begin position="164"/>
        <end position="187"/>
    </location>
</feature>
<reference evidence="2 3" key="2">
    <citation type="submission" date="2018-11" db="EMBL/GenBank/DDBJ databases">
        <authorList>
            <consortium name="Pathogen Informatics"/>
        </authorList>
    </citation>
    <scope>NUCLEOTIDE SEQUENCE [LARGE SCALE GENOMIC DNA]</scope>
    <source>
        <strain evidence="2 3">NST_G2</strain>
    </source>
</reference>
<reference evidence="4" key="1">
    <citation type="submission" date="2016-06" db="UniProtKB">
        <authorList>
            <consortium name="WormBaseParasite"/>
        </authorList>
    </citation>
    <scope>IDENTIFICATION</scope>
</reference>
<dbReference type="OrthoDB" id="6312060at2759"/>
<dbReference type="AlphaFoldDB" id="A0A183TD38"/>
<organism evidence="4">
    <name type="scientific">Schistocephalus solidus</name>
    <name type="common">Tapeworm</name>
    <dbReference type="NCBI Taxonomy" id="70667"/>
    <lineage>
        <taxon>Eukaryota</taxon>
        <taxon>Metazoa</taxon>
        <taxon>Spiralia</taxon>
        <taxon>Lophotrochozoa</taxon>
        <taxon>Platyhelminthes</taxon>
        <taxon>Cestoda</taxon>
        <taxon>Eucestoda</taxon>
        <taxon>Diphyllobothriidea</taxon>
        <taxon>Diphyllobothriidae</taxon>
        <taxon>Schistocephalus</taxon>
    </lineage>
</organism>
<evidence type="ECO:0000313" key="4">
    <source>
        <dbReference type="WBParaSite" id="SSLN_0001492801-mRNA-1"/>
    </source>
</evidence>
<accession>A0A183TD38</accession>
<dbReference type="EMBL" id="UYSU01038916">
    <property type="protein sequence ID" value="VDM00772.1"/>
    <property type="molecule type" value="Genomic_DNA"/>
</dbReference>
<protein>
    <submittedName>
        <fullName evidence="4">Leucine rich repeat variant</fullName>
    </submittedName>
</protein>
<evidence type="ECO:0000313" key="2">
    <source>
        <dbReference type="EMBL" id="VDM00772.1"/>
    </source>
</evidence>
<evidence type="ECO:0000313" key="3">
    <source>
        <dbReference type="Proteomes" id="UP000275846"/>
    </source>
</evidence>
<dbReference type="WBParaSite" id="SSLN_0001492801-mRNA-1">
    <property type="protein sequence ID" value="SSLN_0001492801-mRNA-1"/>
    <property type="gene ID" value="SSLN_0001492801"/>
</dbReference>
<name>A0A183TD38_SCHSO</name>
<gene>
    <name evidence="2" type="ORF">SSLN_LOCUS14386</name>
</gene>
<sequence length="187" mass="20568">MDDNSLGKLIRELQKLAASQHFAPLPEKLTRAAYFTRWEAQCKIYLLGVDAKAHRGAILALLEDEVYDVAHSADISAALTPRDFGTPLGLAAFPAMDAKALNTRVLEQLVIGVRDPQIRKALLRDRPSTLEKALALAREEEVLHAVFEQPPRSLFGVTAVQSQSSHDATTQTPWQPCSCGSSPRRNN</sequence>
<proteinExistence type="predicted"/>
<keyword evidence="3" id="KW-1185">Reference proteome</keyword>